<dbReference type="SMART" id="SM00065">
    <property type="entry name" value="GAF"/>
    <property type="match status" value="1"/>
</dbReference>
<protein>
    <submittedName>
        <fullName evidence="2">EAL domain-containing protein</fullName>
    </submittedName>
</protein>
<proteinExistence type="predicted"/>
<dbReference type="Pfam" id="PF13185">
    <property type="entry name" value="GAF_2"/>
    <property type="match status" value="1"/>
</dbReference>
<dbReference type="SUPFAM" id="SSF55781">
    <property type="entry name" value="GAF domain-like"/>
    <property type="match status" value="1"/>
</dbReference>
<dbReference type="Gene3D" id="3.20.20.450">
    <property type="entry name" value="EAL domain"/>
    <property type="match status" value="1"/>
</dbReference>
<dbReference type="Gene3D" id="3.30.450.40">
    <property type="match status" value="1"/>
</dbReference>
<keyword evidence="3" id="KW-1185">Reference proteome</keyword>
<dbReference type="Pfam" id="PF00563">
    <property type="entry name" value="EAL"/>
    <property type="match status" value="1"/>
</dbReference>
<feature type="domain" description="EAL" evidence="1">
    <location>
        <begin position="160"/>
        <end position="403"/>
    </location>
</feature>
<reference evidence="2 3" key="1">
    <citation type="submission" date="2020-02" db="EMBL/GenBank/DDBJ databases">
        <title>Pseudoroseicyclus tamarix, sp. nov., isolated from offshore sediment of a Tamarix chinensis forest.</title>
        <authorList>
            <person name="Gai Y."/>
        </authorList>
    </citation>
    <scope>NUCLEOTIDE SEQUENCE [LARGE SCALE GENOMIC DNA]</scope>
    <source>
        <strain evidence="2 3">CLL3-39</strain>
    </source>
</reference>
<accession>A0A6B2JFA7</accession>
<dbReference type="AlphaFoldDB" id="A0A6B2JFA7"/>
<name>A0A6B2JFA7_9RHOB</name>
<dbReference type="InterPro" id="IPR035919">
    <property type="entry name" value="EAL_sf"/>
</dbReference>
<dbReference type="Proteomes" id="UP000474757">
    <property type="component" value="Unassembled WGS sequence"/>
</dbReference>
<comment type="caution">
    <text evidence="2">The sequence shown here is derived from an EMBL/GenBank/DDBJ whole genome shotgun (WGS) entry which is preliminary data.</text>
</comment>
<dbReference type="GO" id="GO:0071111">
    <property type="term" value="F:cyclic-guanylate-specific phosphodiesterase activity"/>
    <property type="evidence" value="ECO:0007669"/>
    <property type="project" value="InterPro"/>
</dbReference>
<dbReference type="InterPro" id="IPR050706">
    <property type="entry name" value="Cyclic-di-GMP_PDE-like"/>
</dbReference>
<dbReference type="PANTHER" id="PTHR33121:SF76">
    <property type="entry name" value="SIGNALING PROTEIN"/>
    <property type="match status" value="1"/>
</dbReference>
<dbReference type="InterPro" id="IPR003018">
    <property type="entry name" value="GAF"/>
</dbReference>
<evidence type="ECO:0000313" key="3">
    <source>
        <dbReference type="Proteomes" id="UP000474757"/>
    </source>
</evidence>
<dbReference type="SMART" id="SM00052">
    <property type="entry name" value="EAL"/>
    <property type="match status" value="1"/>
</dbReference>
<evidence type="ECO:0000259" key="1">
    <source>
        <dbReference type="PROSITE" id="PS50883"/>
    </source>
</evidence>
<gene>
    <name evidence="2" type="ORF">GZA08_01680</name>
</gene>
<dbReference type="PANTHER" id="PTHR33121">
    <property type="entry name" value="CYCLIC DI-GMP PHOSPHODIESTERASE PDEF"/>
    <property type="match status" value="1"/>
</dbReference>
<dbReference type="InterPro" id="IPR001633">
    <property type="entry name" value="EAL_dom"/>
</dbReference>
<dbReference type="CDD" id="cd01948">
    <property type="entry name" value="EAL"/>
    <property type="match status" value="1"/>
</dbReference>
<dbReference type="EMBL" id="JAAGAB010000001">
    <property type="protein sequence ID" value="NDU99682.1"/>
    <property type="molecule type" value="Genomic_DNA"/>
</dbReference>
<sequence length="408" mass="44113">MVLDPPSMESDGRDILDIALETVRQHLGMEVAYLSEFVGDLSIFRAVSAPGLEEMAFPGKELEKSAVYCQHILDGRLPRLIPDTSAFSIAREMPITHAVPIGSHVSVPVHREDGSVYGMFCCLSPTPNPSLNERDLRVMETFAAIAAGQLNKTLIKRAEQAEAALRIDGLLQGGEGLQIVLQPIVELATGELTGFEALSRFSGTPYRTPDVWFSEANALGRQIELEALAVSKALALMPQLPPGASLSINASPETVTSGILATLAEASEPHRLVVELTEHAIIENYERVSEEIERLRALGVRIAADDVGAGHSGLTQILRLKPEVMKLDLGLVRDIDTDSAKRSLVRGMVYFADEIGTRIVAEGIETEAELVTLRRLGVHKGQGYHIGRPVDLAGTQAWLAARALPQAV</sequence>
<dbReference type="InterPro" id="IPR029016">
    <property type="entry name" value="GAF-like_dom_sf"/>
</dbReference>
<dbReference type="SUPFAM" id="SSF141868">
    <property type="entry name" value="EAL domain-like"/>
    <property type="match status" value="1"/>
</dbReference>
<evidence type="ECO:0000313" key="2">
    <source>
        <dbReference type="EMBL" id="NDU99682.1"/>
    </source>
</evidence>
<dbReference type="PROSITE" id="PS50883">
    <property type="entry name" value="EAL"/>
    <property type="match status" value="1"/>
</dbReference>
<organism evidence="2 3">
    <name type="scientific">Pseudoroseicyclus tamaricis</name>
    <dbReference type="NCBI Taxonomy" id="2705421"/>
    <lineage>
        <taxon>Bacteria</taxon>
        <taxon>Pseudomonadati</taxon>
        <taxon>Pseudomonadota</taxon>
        <taxon>Alphaproteobacteria</taxon>
        <taxon>Rhodobacterales</taxon>
        <taxon>Paracoccaceae</taxon>
        <taxon>Pseudoroseicyclus</taxon>
    </lineage>
</organism>